<evidence type="ECO:0000256" key="5">
    <source>
        <dbReference type="ARBA" id="ARBA00022692"/>
    </source>
</evidence>
<evidence type="ECO:0000313" key="11">
    <source>
        <dbReference type="EMBL" id="CAK9440368.1"/>
    </source>
</evidence>
<dbReference type="Pfam" id="PF11051">
    <property type="entry name" value="Mannosyl_trans3"/>
    <property type="match status" value="1"/>
</dbReference>
<keyword evidence="5" id="KW-0812">Transmembrane</keyword>
<dbReference type="EMBL" id="OZ022409">
    <property type="protein sequence ID" value="CAK9440368.1"/>
    <property type="molecule type" value="Genomic_DNA"/>
</dbReference>
<reference evidence="11 12" key="1">
    <citation type="submission" date="2024-03" db="EMBL/GenBank/DDBJ databases">
        <authorList>
            <person name="Brejova B."/>
        </authorList>
    </citation>
    <scope>NUCLEOTIDE SEQUENCE [LARGE SCALE GENOMIC DNA]</scope>
    <source>
        <strain evidence="11 12">CBS 14171</strain>
    </source>
</reference>
<gene>
    <name evidence="11" type="ORF">LODBEIA_P44680</name>
</gene>
<keyword evidence="8" id="KW-0333">Golgi apparatus</keyword>
<evidence type="ECO:0000256" key="4">
    <source>
        <dbReference type="ARBA" id="ARBA00022679"/>
    </source>
</evidence>
<feature type="region of interest" description="Disordered" evidence="10">
    <location>
        <begin position="462"/>
        <end position="482"/>
    </location>
</feature>
<sequence length="744" mass="85477">MIGSKIKPTQAILLGLSILTLLNVYFAFRSSYSPYSSKYQSGSSAKPASKNTLLQDFGFFSSSSSKSSSSPLKNRGYSVVGYHHDDESSLVVVQKAYHNEHMAEDRADHLWNFFTGDLKSNNYDLKLIEGYNYESYIKTESQLLSSSLSRSFHDHFRTEMKFAHAFKKFFGDLVATIEQSSPNISPINNDEHYPNGAKLEKYYEVAKQLTPESMKYVNPDKLIHYRGRIPANGGHLREYYINELVRSKELLSMYLTLNQLEVDSLKKNHAKFLKLMMKEWPAPLLELNTFNDFMKGDGIVYLAGGKVDQVVFLSIKLMRDHGSRLPIEVILPKKEDYDAEFCGRILPTLNARCKIMTDYIPQSYLDNAMKNVEKCKKNSDPESQKYPYKALSYQMRSLAILISSFERVLYLDADILPLRNPDPLFENKPFTSHHMVVWPDFWRRSTSPHFYDIADIATDPSHRERSSYTRGDPRGLGKTEAEVSFHDTKGTIPEASSDAGQLLINKRVHFKTLVLASYYNYHGPDFYYPLLSQGASGESDKETLIAAAHKLELPYYQVSEFAREFGPVHKNSKKHEFYGIGQYDPIIDYIQANPNDPDYPNQTPTNKKKKPVVFEYGTDPPAGFALDSEDKKLSSYNYHQFKSSSLFFLRASWPKLYIESLFLEDDKGPVDKLSRNRRRLYGESLRKELGREYDFELKMADQLWACYCESPMINMNDIPPPGSDKRTQICQHVDLQRKFLKTGA</sequence>
<comment type="subcellular location">
    <subcellularLocation>
        <location evidence="1">Golgi apparatus membrane</location>
        <topology evidence="1">Single-pass type II membrane protein</topology>
    </subcellularLocation>
</comment>
<evidence type="ECO:0000256" key="2">
    <source>
        <dbReference type="ARBA" id="ARBA00004922"/>
    </source>
</evidence>
<comment type="pathway">
    <text evidence="2">Protein modification; protein glycosylation.</text>
</comment>
<evidence type="ECO:0000313" key="12">
    <source>
        <dbReference type="Proteomes" id="UP001497383"/>
    </source>
</evidence>
<organism evidence="11 12">
    <name type="scientific">Lodderomyces beijingensis</name>
    <dbReference type="NCBI Taxonomy" id="1775926"/>
    <lineage>
        <taxon>Eukaryota</taxon>
        <taxon>Fungi</taxon>
        <taxon>Dikarya</taxon>
        <taxon>Ascomycota</taxon>
        <taxon>Saccharomycotina</taxon>
        <taxon>Pichiomycetes</taxon>
        <taxon>Debaryomycetaceae</taxon>
        <taxon>Candida/Lodderomyces clade</taxon>
        <taxon>Lodderomyces</taxon>
    </lineage>
</organism>
<dbReference type="Proteomes" id="UP001497383">
    <property type="component" value="Chromosome 5"/>
</dbReference>
<keyword evidence="12" id="KW-1185">Reference proteome</keyword>
<evidence type="ECO:0000256" key="1">
    <source>
        <dbReference type="ARBA" id="ARBA00004323"/>
    </source>
</evidence>
<evidence type="ECO:0000256" key="6">
    <source>
        <dbReference type="ARBA" id="ARBA00022968"/>
    </source>
</evidence>
<dbReference type="SUPFAM" id="SSF53448">
    <property type="entry name" value="Nucleotide-diphospho-sugar transferases"/>
    <property type="match status" value="1"/>
</dbReference>
<dbReference type="RefSeq" id="XP_066831406.1">
    <property type="nucleotide sequence ID" value="XM_066974692.1"/>
</dbReference>
<evidence type="ECO:0008006" key="13">
    <source>
        <dbReference type="Google" id="ProtNLM"/>
    </source>
</evidence>
<keyword evidence="6" id="KW-0735">Signal-anchor</keyword>
<comment type="similarity">
    <text evidence="3">Belongs to the MNN1/MNT family.</text>
</comment>
<accession>A0ABP0ZQ22</accession>
<evidence type="ECO:0000256" key="7">
    <source>
        <dbReference type="ARBA" id="ARBA00022989"/>
    </source>
</evidence>
<dbReference type="Gene3D" id="3.90.550.10">
    <property type="entry name" value="Spore Coat Polysaccharide Biosynthesis Protein SpsA, Chain A"/>
    <property type="match status" value="1"/>
</dbReference>
<dbReference type="GeneID" id="92209664"/>
<evidence type="ECO:0000256" key="9">
    <source>
        <dbReference type="ARBA" id="ARBA00023136"/>
    </source>
</evidence>
<keyword evidence="4" id="KW-0808">Transferase</keyword>
<name>A0ABP0ZQ22_9ASCO</name>
<dbReference type="InterPro" id="IPR022751">
    <property type="entry name" value="Alpha_mannosyltransferase"/>
</dbReference>
<protein>
    <recommendedName>
        <fullName evidence="13">Alpha-1,2-mannosyltransferase</fullName>
    </recommendedName>
</protein>
<dbReference type="PANTHER" id="PTHR31646">
    <property type="entry name" value="ALPHA-1,2-MANNOSYLTRANSFERASE MNN2"/>
    <property type="match status" value="1"/>
</dbReference>
<keyword evidence="9" id="KW-0472">Membrane</keyword>
<dbReference type="InterPro" id="IPR029044">
    <property type="entry name" value="Nucleotide-diphossugar_trans"/>
</dbReference>
<keyword evidence="7" id="KW-1133">Transmembrane helix</keyword>
<evidence type="ECO:0000256" key="3">
    <source>
        <dbReference type="ARBA" id="ARBA00009105"/>
    </source>
</evidence>
<dbReference type="PANTHER" id="PTHR31646:SF1">
    <property type="entry name" value="ALPHA-1,2-MANNOSYLTRANSFERASE MNN2"/>
    <property type="match status" value="1"/>
</dbReference>
<proteinExistence type="inferred from homology"/>
<evidence type="ECO:0000256" key="8">
    <source>
        <dbReference type="ARBA" id="ARBA00023034"/>
    </source>
</evidence>
<evidence type="ECO:0000256" key="10">
    <source>
        <dbReference type="SAM" id="MobiDB-lite"/>
    </source>
</evidence>